<sequence length="322" mass="37451">MRLSKDIEIYHYEGTYKFFYRSEVVEDRRPDSGFPAHSTDIRPPFEDLRQGEIPVFNGIGWDIVIDNFWRPKHRDENYDAGRPSGTYRPLGLSMIGGHFPPYPSMPMLCNSALVVTSICQRLRYIHAKFDTAIDFHRQALELFPSIPLDIPHDPLSLASQPTHTYMYKLEIESLVYTMRKVLDSLLQLSYLLTNYADFEATKEIPVNEIGHILMENSRYSDLKKIFIGAEDEGYAADKTGFLRIINDVFNSFKHCLMHDESYSLVTLDVPFLTSYQAKHNKHQNEIVRHHHNLYHVMMGFQDTVLRILKNQANYLLKNPKSS</sequence>
<accession>A0ABU2EPF6</accession>
<proteinExistence type="predicted"/>
<comment type="caution">
    <text evidence="1">The sequence shown here is derived from an EMBL/GenBank/DDBJ whole genome shotgun (WGS) entry which is preliminary data.</text>
</comment>
<gene>
    <name evidence="1" type="ORF">RI048_15900</name>
</gene>
<organism evidence="1 2">
    <name type="scientific">Herbaspirillum huttiense subsp. lycopersici</name>
    <dbReference type="NCBI Taxonomy" id="3074428"/>
    <lineage>
        <taxon>Bacteria</taxon>
        <taxon>Pseudomonadati</taxon>
        <taxon>Pseudomonadota</taxon>
        <taxon>Betaproteobacteria</taxon>
        <taxon>Burkholderiales</taxon>
        <taxon>Oxalobacteraceae</taxon>
        <taxon>Herbaspirillum</taxon>
    </lineage>
</organism>
<name>A0ABU2EPF6_9BURK</name>
<dbReference type="RefSeq" id="WP_310840373.1">
    <property type="nucleotide sequence ID" value="NZ_JAVLSJ010000008.1"/>
</dbReference>
<keyword evidence="2" id="KW-1185">Reference proteome</keyword>
<dbReference type="EMBL" id="JAVLSJ010000008">
    <property type="protein sequence ID" value="MDR9849717.1"/>
    <property type="molecule type" value="Genomic_DNA"/>
</dbReference>
<dbReference type="Proteomes" id="UP001246576">
    <property type="component" value="Unassembled WGS sequence"/>
</dbReference>
<evidence type="ECO:0000313" key="2">
    <source>
        <dbReference type="Proteomes" id="UP001246576"/>
    </source>
</evidence>
<protein>
    <submittedName>
        <fullName evidence="1">Uncharacterized protein</fullName>
    </submittedName>
</protein>
<evidence type="ECO:0000313" key="1">
    <source>
        <dbReference type="EMBL" id="MDR9849717.1"/>
    </source>
</evidence>
<reference evidence="1" key="1">
    <citation type="submission" date="2023-09" db="EMBL/GenBank/DDBJ databases">
        <title>Description of first Herbaspirillum huttiense subsp. nephrolepsisexaltata and Herbaspirillum huttiense subsp. lycopersicon.</title>
        <authorList>
            <person name="Poudel M."/>
            <person name="Sharma A."/>
            <person name="Goss E."/>
            <person name="Tapia J.H."/>
            <person name="Harmon C.M."/>
            <person name="Jones J.B."/>
        </authorList>
    </citation>
    <scope>NUCLEOTIDE SEQUENCE</scope>
    <source>
        <strain evidence="1">SE1</strain>
    </source>
</reference>